<evidence type="ECO:0000256" key="6">
    <source>
        <dbReference type="ARBA" id="ARBA00048117"/>
    </source>
</evidence>
<evidence type="ECO:0000256" key="3">
    <source>
        <dbReference type="ARBA" id="ARBA00022694"/>
    </source>
</evidence>
<dbReference type="InterPro" id="IPR043129">
    <property type="entry name" value="ATPase_NBD"/>
</dbReference>
<dbReference type="GO" id="GO:0005739">
    <property type="term" value="C:mitochondrion"/>
    <property type="evidence" value="ECO:0007669"/>
    <property type="project" value="UniProtKB-SubCell"/>
</dbReference>
<reference evidence="10 11" key="1">
    <citation type="submission" date="2018-03" db="EMBL/GenBank/DDBJ databases">
        <authorList>
            <person name="Guldener U."/>
        </authorList>
    </citation>
    <scope>NUCLEOTIDE SEQUENCE [LARGE SCALE GENOMIC DNA]</scope>
    <source>
        <strain evidence="10 11">DAOM196992</strain>
    </source>
</reference>
<dbReference type="Proteomes" id="UP000323386">
    <property type="component" value="Unassembled WGS sequence"/>
</dbReference>
<sequence>MSSPLHRPLSALPRRSMLKQRIPPSTRHQARRFQQRHSLAQAAYTSSASPSSSSSSASKPRIILGIESSCDDSCASVVTSDKRILSSIVTRQDHSHTHGIHPLVAALNHHSNIPTTIASALAHANLTHTDIDAVAVTQGPGMNSSLGVGLTAAKTLAALLDKPIIYVHHMQAHALTPLLTEQIPPRFPFLTLLVSGGHTLLVLARGVSEFQILATTTDDSIGDAFDKVARDLAIPWAHAPGAALESFCAQSSDAAQPDALSFPVPQKGKTSFSYSGLKSAVTRHVQHQGGPSAMTDEQRRQVAQAFQAAACAQLEDKLAMALRPTTATTGAASRRVPPRIDMGVDPLSIKSVVCSGGVAANAFLRTRLRTALDGIDRRDVQLSFPPLALCTDNAAMIAFAGHLLWHQRTNDYTRNSRAKWSVEDI</sequence>
<dbReference type="GO" id="GO:0046872">
    <property type="term" value="F:metal ion binding"/>
    <property type="evidence" value="ECO:0007669"/>
    <property type="project" value="UniProtKB-KW"/>
</dbReference>
<dbReference type="PANTHER" id="PTHR11735">
    <property type="entry name" value="TRNA N6-ADENOSINE THREONYLCARBAMOYLTRANSFERASE"/>
    <property type="match status" value="1"/>
</dbReference>
<dbReference type="EC" id="2.3.1.234" evidence="1"/>
<dbReference type="InterPro" id="IPR017861">
    <property type="entry name" value="KAE1/TsaD"/>
</dbReference>
<gene>
    <name evidence="10" type="ORF">PSFLO_00726</name>
</gene>
<feature type="compositionally biased region" description="Low complexity" evidence="8">
    <location>
        <begin position="40"/>
        <end position="58"/>
    </location>
</feature>
<evidence type="ECO:0000259" key="9">
    <source>
        <dbReference type="Pfam" id="PF00814"/>
    </source>
</evidence>
<keyword evidence="5 7" id="KW-0012">Acyltransferase</keyword>
<feature type="domain" description="Gcp-like" evidence="9">
    <location>
        <begin position="84"/>
        <end position="399"/>
    </location>
</feature>
<dbReference type="InterPro" id="IPR017860">
    <property type="entry name" value="Peptidase_M22_CS"/>
</dbReference>
<comment type="function">
    <text evidence="7">Required for the formation of a threonylcarbamoyl group on adenosine at position 37 (t(6)A37) in mitochondrial tRNAs that read codons beginning with adenine. Probably involved in the transfer of the threonylcarbamoyl moiety of threonylcarbamoyl-AMP (TC-AMP) to the N6 group of A37. Involved in mitochondrial genome maintenance.</text>
</comment>
<dbReference type="GO" id="GO:0061711">
    <property type="term" value="F:tRNA N(6)-L-threonylcarbamoyladenine synthase activity"/>
    <property type="evidence" value="ECO:0007669"/>
    <property type="project" value="UniProtKB-EC"/>
</dbReference>
<dbReference type="AlphaFoldDB" id="A0A5C3EU97"/>
<dbReference type="SUPFAM" id="SSF53067">
    <property type="entry name" value="Actin-like ATPase domain"/>
    <property type="match status" value="1"/>
</dbReference>
<dbReference type="Pfam" id="PF00814">
    <property type="entry name" value="TsaD"/>
    <property type="match status" value="1"/>
</dbReference>
<keyword evidence="4 7" id="KW-0479">Metal-binding</keyword>
<comment type="cofactor">
    <cofactor evidence="7">
        <name>a divalent metal cation</name>
        <dbReference type="ChEBI" id="CHEBI:60240"/>
    </cofactor>
    <text evidence="7">Binds 1 divalent metal cation per subunit.</text>
</comment>
<dbReference type="PROSITE" id="PS01016">
    <property type="entry name" value="GLYCOPROTEASE"/>
    <property type="match status" value="1"/>
</dbReference>
<dbReference type="HAMAP" id="MF_01445">
    <property type="entry name" value="TsaD"/>
    <property type="match status" value="1"/>
</dbReference>
<feature type="region of interest" description="Disordered" evidence="8">
    <location>
        <begin position="1"/>
        <end position="58"/>
    </location>
</feature>
<dbReference type="PRINTS" id="PR00789">
    <property type="entry name" value="OSIALOPTASE"/>
</dbReference>
<dbReference type="GO" id="GO:0072670">
    <property type="term" value="P:mitochondrial tRNA threonylcarbamoyladenosine modification"/>
    <property type="evidence" value="ECO:0007669"/>
    <property type="project" value="TreeGrafter"/>
</dbReference>
<dbReference type="InterPro" id="IPR000905">
    <property type="entry name" value="Gcp-like_dom"/>
</dbReference>
<dbReference type="EMBL" id="OOIP01000001">
    <property type="protein sequence ID" value="SPO35255.1"/>
    <property type="molecule type" value="Genomic_DNA"/>
</dbReference>
<keyword evidence="11" id="KW-1185">Reference proteome</keyword>
<dbReference type="PANTHER" id="PTHR11735:SF6">
    <property type="entry name" value="TRNA N6-ADENOSINE THREONYLCARBAMOYLTRANSFERASE, MITOCHONDRIAL"/>
    <property type="match status" value="1"/>
</dbReference>
<name>A0A5C3EU97_9BASI</name>
<evidence type="ECO:0000256" key="7">
    <source>
        <dbReference type="HAMAP-Rule" id="MF_03179"/>
    </source>
</evidence>
<proteinExistence type="inferred from homology"/>
<accession>A0A5C3EU97</accession>
<comment type="subunit">
    <text evidence="7">Homodimer.</text>
</comment>
<comment type="similarity">
    <text evidence="7">Belongs to the KAE1 / TsaD family.</text>
</comment>
<dbReference type="InterPro" id="IPR022450">
    <property type="entry name" value="TsaD"/>
</dbReference>
<dbReference type="NCBIfam" id="TIGR00329">
    <property type="entry name" value="gcp_kae1"/>
    <property type="match status" value="1"/>
</dbReference>
<evidence type="ECO:0000313" key="11">
    <source>
        <dbReference type="Proteomes" id="UP000323386"/>
    </source>
</evidence>
<comment type="catalytic activity">
    <reaction evidence="6 7">
        <text>L-threonylcarbamoyladenylate + adenosine(37) in tRNA = N(6)-L-threonylcarbamoyladenosine(37) in tRNA + AMP + H(+)</text>
        <dbReference type="Rhea" id="RHEA:37059"/>
        <dbReference type="Rhea" id="RHEA-COMP:10162"/>
        <dbReference type="Rhea" id="RHEA-COMP:10163"/>
        <dbReference type="ChEBI" id="CHEBI:15378"/>
        <dbReference type="ChEBI" id="CHEBI:73682"/>
        <dbReference type="ChEBI" id="CHEBI:74411"/>
        <dbReference type="ChEBI" id="CHEBI:74418"/>
        <dbReference type="ChEBI" id="CHEBI:456215"/>
        <dbReference type="EC" id="2.3.1.234"/>
    </reaction>
</comment>
<evidence type="ECO:0000256" key="5">
    <source>
        <dbReference type="ARBA" id="ARBA00023315"/>
    </source>
</evidence>
<protein>
    <recommendedName>
        <fullName evidence="1">N(6)-L-threonylcarbamoyladenine synthase</fullName>
        <ecNumber evidence="1">2.3.1.234</ecNumber>
    </recommendedName>
</protein>
<dbReference type="Gene3D" id="3.30.420.40">
    <property type="match status" value="2"/>
</dbReference>
<dbReference type="OrthoDB" id="10259622at2759"/>
<keyword evidence="3 7" id="KW-0819">tRNA processing</keyword>
<evidence type="ECO:0000256" key="1">
    <source>
        <dbReference type="ARBA" id="ARBA00012156"/>
    </source>
</evidence>
<dbReference type="CDD" id="cd24134">
    <property type="entry name" value="ASKHA_NBD_OSGEPL1_QRI7_euk"/>
    <property type="match status" value="1"/>
</dbReference>
<evidence type="ECO:0000313" key="10">
    <source>
        <dbReference type="EMBL" id="SPO35255.1"/>
    </source>
</evidence>
<comment type="subcellular location">
    <subcellularLocation>
        <location evidence="7">Mitochondrion</location>
    </subcellularLocation>
</comment>
<evidence type="ECO:0000256" key="4">
    <source>
        <dbReference type="ARBA" id="ARBA00022723"/>
    </source>
</evidence>
<keyword evidence="7" id="KW-0496">Mitochondrion</keyword>
<evidence type="ECO:0000256" key="8">
    <source>
        <dbReference type="SAM" id="MobiDB-lite"/>
    </source>
</evidence>
<organism evidence="10 11">
    <name type="scientific">Pseudozyma flocculosa</name>
    <dbReference type="NCBI Taxonomy" id="84751"/>
    <lineage>
        <taxon>Eukaryota</taxon>
        <taxon>Fungi</taxon>
        <taxon>Dikarya</taxon>
        <taxon>Basidiomycota</taxon>
        <taxon>Ustilaginomycotina</taxon>
        <taxon>Ustilaginomycetes</taxon>
        <taxon>Ustilaginales</taxon>
        <taxon>Ustilaginaceae</taxon>
        <taxon>Pseudozyma</taxon>
    </lineage>
</organism>
<evidence type="ECO:0000256" key="2">
    <source>
        <dbReference type="ARBA" id="ARBA00022679"/>
    </source>
</evidence>
<keyword evidence="2 7" id="KW-0808">Transferase</keyword>